<dbReference type="EMBL" id="UFWD01000001">
    <property type="protein sequence ID" value="SUY21632.1"/>
    <property type="molecule type" value="Genomic_DNA"/>
</dbReference>
<dbReference type="Gene3D" id="1.10.10.10">
    <property type="entry name" value="Winged helix-like DNA-binding domain superfamily/Winged helix DNA-binding domain"/>
    <property type="match status" value="1"/>
</dbReference>
<dbReference type="PIRSF" id="PIRSF019455">
    <property type="entry name" value="CopR_AtkY"/>
    <property type="match status" value="1"/>
</dbReference>
<dbReference type="InterPro" id="IPR036390">
    <property type="entry name" value="WH_DNA-bd_sf"/>
</dbReference>
<protein>
    <submittedName>
        <fullName evidence="5">Regulatory protein</fullName>
    </submittedName>
</protein>
<dbReference type="GO" id="GO:0045892">
    <property type="term" value="P:negative regulation of DNA-templated transcription"/>
    <property type="evidence" value="ECO:0007669"/>
    <property type="project" value="InterPro"/>
</dbReference>
<organism evidence="5">
    <name type="scientific">Clostridioides difficile</name>
    <name type="common">Peptoclostridium difficile</name>
    <dbReference type="NCBI Taxonomy" id="1496"/>
    <lineage>
        <taxon>Bacteria</taxon>
        <taxon>Bacillati</taxon>
        <taxon>Bacillota</taxon>
        <taxon>Clostridia</taxon>
        <taxon>Peptostreptococcales</taxon>
        <taxon>Peptostreptococcaceae</taxon>
        <taxon>Clostridioides</taxon>
    </lineage>
</organism>
<name>A0A381I6K9_CLODI</name>
<dbReference type="AlphaFoldDB" id="A0A381I6K9"/>
<comment type="similarity">
    <text evidence="1">Belongs to the BlaI transcriptional regulatory family.</text>
</comment>
<evidence type="ECO:0000256" key="4">
    <source>
        <dbReference type="ARBA" id="ARBA00023163"/>
    </source>
</evidence>
<keyword evidence="2" id="KW-0805">Transcription regulation</keyword>
<dbReference type="SUPFAM" id="SSF46785">
    <property type="entry name" value="Winged helix' DNA-binding domain"/>
    <property type="match status" value="1"/>
</dbReference>
<dbReference type="InterPro" id="IPR005650">
    <property type="entry name" value="BlaI_family"/>
</dbReference>
<dbReference type="GO" id="GO:0003677">
    <property type="term" value="F:DNA binding"/>
    <property type="evidence" value="ECO:0007669"/>
    <property type="project" value="UniProtKB-KW"/>
</dbReference>
<accession>A0A381I6K9</accession>
<sequence>MTIKKLPQSELKIMKFIWKSDSKVTSRDIVLGMEQKYQWKQTTTLTLLSRLVVKRFLNSQKIDKYTHYEVLIKEKEYIGVETRDFFRNIHDSSIKSLLLSLHENINLSKDDILLIEEWIKNLKKRRKTYKQTYFL</sequence>
<evidence type="ECO:0000256" key="1">
    <source>
        <dbReference type="ARBA" id="ARBA00011046"/>
    </source>
</evidence>
<dbReference type="Gene3D" id="1.10.4040.10">
    <property type="entry name" value="Penicillinase repressor domain"/>
    <property type="match status" value="1"/>
</dbReference>
<reference evidence="5" key="1">
    <citation type="submission" date="2018-06" db="EMBL/GenBank/DDBJ databases">
        <authorList>
            <consortium name="Pathogen Informatics"/>
            <person name="Doyle S."/>
        </authorList>
    </citation>
    <scope>NUCLEOTIDE SEQUENCE</scope>
    <source>
        <strain evidence="5">NCTC13307</strain>
    </source>
</reference>
<gene>
    <name evidence="5" type="primary">blaI_2</name>
    <name evidence="5" type="ORF">NCTC13307_00782</name>
</gene>
<dbReference type="InterPro" id="IPR036388">
    <property type="entry name" value="WH-like_DNA-bd_sf"/>
</dbReference>
<evidence type="ECO:0000256" key="2">
    <source>
        <dbReference type="ARBA" id="ARBA00023015"/>
    </source>
</evidence>
<keyword evidence="3" id="KW-0238">DNA-binding</keyword>
<proteinExistence type="inferred from homology"/>
<evidence type="ECO:0000256" key="3">
    <source>
        <dbReference type="ARBA" id="ARBA00023125"/>
    </source>
</evidence>
<keyword evidence="4" id="KW-0804">Transcription</keyword>
<evidence type="ECO:0000313" key="5">
    <source>
        <dbReference type="EMBL" id="SUY21632.1"/>
    </source>
</evidence>
<dbReference type="Pfam" id="PF03965">
    <property type="entry name" value="Penicillinase_R"/>
    <property type="match status" value="1"/>
</dbReference>